<dbReference type="OrthoDB" id="5407768at2759"/>
<feature type="compositionally biased region" description="Low complexity" evidence="1">
    <location>
        <begin position="34"/>
        <end position="55"/>
    </location>
</feature>
<feature type="compositionally biased region" description="Basic and acidic residues" evidence="1">
    <location>
        <begin position="1"/>
        <end position="33"/>
    </location>
</feature>
<feature type="compositionally biased region" description="Basic and acidic residues" evidence="1">
    <location>
        <begin position="59"/>
        <end position="100"/>
    </location>
</feature>
<organism evidence="2 3">
    <name type="scientific">Tuber borchii</name>
    <name type="common">White truffle</name>
    <dbReference type="NCBI Taxonomy" id="42251"/>
    <lineage>
        <taxon>Eukaryota</taxon>
        <taxon>Fungi</taxon>
        <taxon>Dikarya</taxon>
        <taxon>Ascomycota</taxon>
        <taxon>Pezizomycotina</taxon>
        <taxon>Pezizomycetes</taxon>
        <taxon>Pezizales</taxon>
        <taxon>Tuberaceae</taxon>
        <taxon>Tuber</taxon>
    </lineage>
</organism>
<evidence type="ECO:0000313" key="3">
    <source>
        <dbReference type="Proteomes" id="UP000244722"/>
    </source>
</evidence>
<comment type="caution">
    <text evidence="2">The sequence shown here is derived from an EMBL/GenBank/DDBJ whole genome shotgun (WGS) entry which is preliminary data.</text>
</comment>
<proteinExistence type="predicted"/>
<name>A0A2T7A0R3_TUBBO</name>
<dbReference type="STRING" id="42251.A0A2T7A0R3"/>
<feature type="compositionally biased region" description="Low complexity" evidence="1">
    <location>
        <begin position="107"/>
        <end position="120"/>
    </location>
</feature>
<feature type="compositionally biased region" description="Basic and acidic residues" evidence="1">
    <location>
        <begin position="134"/>
        <end position="148"/>
    </location>
</feature>
<evidence type="ECO:0000313" key="2">
    <source>
        <dbReference type="EMBL" id="PUU81265.1"/>
    </source>
</evidence>
<dbReference type="AlphaFoldDB" id="A0A2T7A0R3"/>
<protein>
    <submittedName>
        <fullName evidence="2">Uncharacterized protein</fullName>
    </submittedName>
</protein>
<keyword evidence="3" id="KW-1185">Reference proteome</keyword>
<dbReference type="EMBL" id="NESQ01000047">
    <property type="protein sequence ID" value="PUU81265.1"/>
    <property type="molecule type" value="Genomic_DNA"/>
</dbReference>
<accession>A0A2T7A0R3</accession>
<sequence>MADKNLKEGDEVYAARDGNDVVKRASEPTKESTDLTNDSATSSAAAGAAEPNNANGDDEEKKEVEIGEKRDRVEGEEKPAAQELAEAEKDAGKEAKKPKLAEGAVYGEGENSGTSNGGDDAASPPKKRGPGRPKKSEKEAKKRDEAVKPEASSAETISGRTRSKAS</sequence>
<evidence type="ECO:0000256" key="1">
    <source>
        <dbReference type="SAM" id="MobiDB-lite"/>
    </source>
</evidence>
<dbReference type="Proteomes" id="UP000244722">
    <property type="component" value="Unassembled WGS sequence"/>
</dbReference>
<gene>
    <name evidence="2" type="ORF">B9Z19DRAFT_1077427</name>
</gene>
<reference evidence="2 3" key="1">
    <citation type="submission" date="2017-04" db="EMBL/GenBank/DDBJ databases">
        <title>Draft genome sequence of Tuber borchii Vittad., a whitish edible truffle.</title>
        <authorList>
            <consortium name="DOE Joint Genome Institute"/>
            <person name="Murat C."/>
            <person name="Kuo A."/>
            <person name="Barry K.W."/>
            <person name="Clum A."/>
            <person name="Dockter R.B."/>
            <person name="Fauchery L."/>
            <person name="Iotti M."/>
            <person name="Kohler A."/>
            <person name="Labutti K."/>
            <person name="Lindquist E.A."/>
            <person name="Lipzen A."/>
            <person name="Ohm R.A."/>
            <person name="Wang M."/>
            <person name="Grigoriev I.V."/>
            <person name="Zambonelli A."/>
            <person name="Martin F.M."/>
        </authorList>
    </citation>
    <scope>NUCLEOTIDE SEQUENCE [LARGE SCALE GENOMIC DNA]</scope>
    <source>
        <strain evidence="2 3">Tbo3840</strain>
    </source>
</reference>
<feature type="region of interest" description="Disordered" evidence="1">
    <location>
        <begin position="1"/>
        <end position="166"/>
    </location>
</feature>